<reference evidence="1" key="1">
    <citation type="journal article" date="2020" name="Nature">
        <title>Giant virus diversity and host interactions through global metagenomics.</title>
        <authorList>
            <person name="Schulz F."/>
            <person name="Roux S."/>
            <person name="Paez-Espino D."/>
            <person name="Jungbluth S."/>
            <person name="Walsh D.A."/>
            <person name="Denef V.J."/>
            <person name="McMahon K.D."/>
            <person name="Konstantinidis K.T."/>
            <person name="Eloe-Fadrosh E.A."/>
            <person name="Kyrpides N.C."/>
            <person name="Woyke T."/>
        </authorList>
    </citation>
    <scope>NUCLEOTIDE SEQUENCE</scope>
    <source>
        <strain evidence="1">GVMAG-S-3300010158-109</strain>
    </source>
</reference>
<evidence type="ECO:0000313" key="1">
    <source>
        <dbReference type="EMBL" id="QHU15920.1"/>
    </source>
</evidence>
<dbReference type="EMBL" id="MN740869">
    <property type="protein sequence ID" value="QHU15920.1"/>
    <property type="molecule type" value="Genomic_DNA"/>
</dbReference>
<organism evidence="1">
    <name type="scientific">viral metagenome</name>
    <dbReference type="NCBI Taxonomy" id="1070528"/>
    <lineage>
        <taxon>unclassified sequences</taxon>
        <taxon>metagenomes</taxon>
        <taxon>organismal metagenomes</taxon>
    </lineage>
</organism>
<name>A0A6C0KGX0_9ZZZZ</name>
<proteinExistence type="predicted"/>
<dbReference type="AlphaFoldDB" id="A0A6C0KGX0"/>
<accession>A0A6C0KGX0</accession>
<sequence>MSLPSAPNPTRICQEIYGMNNVNDVRDCVMDSIYRFYGGMCEFHKNNISKLIQTYLIRILEDAGRNPNAVKLPISPSHLQPDFFVKRYIETKFDKEKAYQLCVDDCSYLRPGLSTECSSNCMIDRESV</sequence>
<protein>
    <submittedName>
        <fullName evidence="1">Uncharacterized protein</fullName>
    </submittedName>
</protein>